<reference evidence="1 2" key="1">
    <citation type="submission" date="2015-09" db="EMBL/GenBank/DDBJ databases">
        <authorList>
            <consortium name="Pathogen Informatics"/>
        </authorList>
    </citation>
    <scope>NUCLEOTIDE SEQUENCE [LARGE SCALE GENOMIC DNA]</scope>
    <source>
        <strain evidence="1 2">2789STDY5834928</strain>
    </source>
</reference>
<sequence>MSIEEILEAMDIELDKSKNVPLTRGKSLIDVEQFRDLIGQVRLNLPGEIKQAQALVNDRRVIINDAKAEAESIIRKAEEKAKAMVSEEVITKQAQNRAHEILTSAQTKSKEIKSATNKYVESMLSRVDELLTSNLTDVRKTRASLKDSKN</sequence>
<gene>
    <name evidence="1" type="ORF">ERS852540_00088</name>
</gene>
<dbReference type="AlphaFoldDB" id="A0A174Z934"/>
<evidence type="ECO:0000313" key="2">
    <source>
        <dbReference type="Proteomes" id="UP000095662"/>
    </source>
</evidence>
<organism evidence="1 2">
    <name type="scientific">[Eubacterium] siraeum</name>
    <dbReference type="NCBI Taxonomy" id="39492"/>
    <lineage>
        <taxon>Bacteria</taxon>
        <taxon>Bacillati</taxon>
        <taxon>Bacillota</taxon>
        <taxon>Clostridia</taxon>
        <taxon>Eubacteriales</taxon>
        <taxon>Oscillospiraceae</taxon>
        <taxon>Oscillospiraceae incertae sedis</taxon>
    </lineage>
</organism>
<protein>
    <recommendedName>
        <fullName evidence="3">ATPase</fullName>
    </recommendedName>
</protein>
<dbReference type="STRING" id="39492.ERS852540_00088"/>
<proteinExistence type="predicted"/>
<accession>A0A174Z934</accession>
<dbReference type="EMBL" id="CZBY01000001">
    <property type="protein sequence ID" value="CUQ80706.1"/>
    <property type="molecule type" value="Genomic_DNA"/>
</dbReference>
<dbReference type="OrthoDB" id="1955518at2"/>
<evidence type="ECO:0008006" key="3">
    <source>
        <dbReference type="Google" id="ProtNLM"/>
    </source>
</evidence>
<evidence type="ECO:0000313" key="1">
    <source>
        <dbReference type="EMBL" id="CUQ80706.1"/>
    </source>
</evidence>
<dbReference type="Proteomes" id="UP000095662">
    <property type="component" value="Unassembled WGS sequence"/>
</dbReference>
<name>A0A174Z934_9FIRM</name>